<dbReference type="Proteomes" id="UP001153737">
    <property type="component" value="Chromosome 4"/>
</dbReference>
<feature type="signal peptide" evidence="1">
    <location>
        <begin position="1"/>
        <end position="18"/>
    </location>
</feature>
<evidence type="ECO:0000256" key="1">
    <source>
        <dbReference type="SAM" id="SignalP"/>
    </source>
</evidence>
<feature type="chain" id="PRO_5040133403" description="ITG-like peptide" evidence="1">
    <location>
        <begin position="19"/>
        <end position="186"/>
    </location>
</feature>
<reference evidence="2" key="1">
    <citation type="submission" date="2022-01" db="EMBL/GenBank/DDBJ databases">
        <authorList>
            <person name="King R."/>
        </authorList>
    </citation>
    <scope>NUCLEOTIDE SEQUENCE</scope>
</reference>
<accession>A0A9N9SIG8</accession>
<organism evidence="2 3">
    <name type="scientific">Phaedon cochleariae</name>
    <name type="common">Mustard beetle</name>
    <dbReference type="NCBI Taxonomy" id="80249"/>
    <lineage>
        <taxon>Eukaryota</taxon>
        <taxon>Metazoa</taxon>
        <taxon>Ecdysozoa</taxon>
        <taxon>Arthropoda</taxon>
        <taxon>Hexapoda</taxon>
        <taxon>Insecta</taxon>
        <taxon>Pterygota</taxon>
        <taxon>Neoptera</taxon>
        <taxon>Endopterygota</taxon>
        <taxon>Coleoptera</taxon>
        <taxon>Polyphaga</taxon>
        <taxon>Cucujiformia</taxon>
        <taxon>Chrysomeloidea</taxon>
        <taxon>Chrysomelidae</taxon>
        <taxon>Chrysomelinae</taxon>
        <taxon>Chrysomelini</taxon>
        <taxon>Phaedon</taxon>
    </lineage>
</organism>
<keyword evidence="3" id="KW-1185">Reference proteome</keyword>
<proteinExistence type="predicted"/>
<evidence type="ECO:0008006" key="4">
    <source>
        <dbReference type="Google" id="ProtNLM"/>
    </source>
</evidence>
<reference evidence="2" key="2">
    <citation type="submission" date="2022-10" db="EMBL/GenBank/DDBJ databases">
        <authorList>
            <consortium name="ENA_rothamsted_submissions"/>
            <consortium name="culmorum"/>
            <person name="King R."/>
        </authorList>
    </citation>
    <scope>NUCLEOTIDE SEQUENCE</scope>
</reference>
<evidence type="ECO:0000313" key="2">
    <source>
        <dbReference type="EMBL" id="CAG9820818.1"/>
    </source>
</evidence>
<dbReference type="OrthoDB" id="4321958at2759"/>
<gene>
    <name evidence="2" type="ORF">PHAECO_LOCUS7834</name>
</gene>
<dbReference type="EMBL" id="OU896710">
    <property type="protein sequence ID" value="CAG9820818.1"/>
    <property type="molecule type" value="Genomic_DNA"/>
</dbReference>
<keyword evidence="1" id="KW-0732">Signal</keyword>
<dbReference type="AlphaFoldDB" id="A0A9N9SIG8"/>
<sequence length="186" mass="19542">MKSAVVVLAICVIGNVSAWGALFNRFSPEMLANMGYGGHGGGGGYSRSEGDDGILEEYVSENNDDEPCYGKRCTANEHCCPGSVCVDVDGVIGQCLFAYGRRVGELCRRDSDCESGLVCAAPPGQAVLGAVRDVGRVRRLKGAVLPAAEAPPAGAEEGLLIFQGSNGVYRSSSLRSNQELHSTHSW</sequence>
<name>A0A9N9SIG8_PHACE</name>
<protein>
    <recommendedName>
        <fullName evidence="4">ITG-like peptide</fullName>
    </recommendedName>
</protein>
<evidence type="ECO:0000313" key="3">
    <source>
        <dbReference type="Proteomes" id="UP001153737"/>
    </source>
</evidence>